<dbReference type="PATRIC" id="fig|270351.10.peg.7427"/>
<dbReference type="EMBL" id="AP014706">
    <property type="protein sequence ID" value="BAQ50244.1"/>
    <property type="molecule type" value="Genomic_DNA"/>
</dbReference>
<evidence type="ECO:0000259" key="2">
    <source>
        <dbReference type="Pfam" id="PF13362"/>
    </source>
</evidence>
<dbReference type="InterPro" id="IPR034154">
    <property type="entry name" value="TOPRIM_DnaG/twinkle"/>
</dbReference>
<feature type="domain" description="Toprim" evidence="2">
    <location>
        <begin position="43"/>
        <end position="131"/>
    </location>
</feature>
<accession>A0A0C6FXG9</accession>
<feature type="region of interest" description="Disordered" evidence="1">
    <location>
        <begin position="143"/>
        <end position="167"/>
    </location>
</feature>
<reference evidence="4" key="2">
    <citation type="submission" date="2015-01" db="EMBL/GenBank/DDBJ databases">
        <title>Complete genome sequence of Methylobacterium aquaticum strain 22A.</title>
        <authorList>
            <person name="Tani A."/>
            <person name="Ogura Y."/>
            <person name="Hayashi T."/>
        </authorList>
    </citation>
    <scope>NUCLEOTIDE SEQUENCE [LARGE SCALE GENOMIC DNA]</scope>
    <source>
        <strain evidence="4">MA-22A</strain>
        <plasmid evidence="4">Plasmid pMaq22A_2p DNA</plasmid>
    </source>
</reference>
<dbReference type="Pfam" id="PF13362">
    <property type="entry name" value="Toprim_3"/>
    <property type="match status" value="1"/>
</dbReference>
<geneLocation type="plasmid" evidence="4">
    <name>pMaq22A_2p DNA</name>
</geneLocation>
<name>A0A0C6FXG9_9HYPH</name>
<reference evidence="3 4" key="1">
    <citation type="journal article" date="2015" name="Genome Announc.">
        <title>Complete Genome Sequence of Methylobacterium aquaticum Strain 22A, Isolated from Racomitrium japonicum Moss.</title>
        <authorList>
            <person name="Tani A."/>
            <person name="Ogura Y."/>
            <person name="Hayashi T."/>
            <person name="Kimbara K."/>
        </authorList>
    </citation>
    <scope>NUCLEOTIDE SEQUENCE [LARGE SCALE GENOMIC DNA]</scope>
    <source>
        <strain evidence="3 4">MA-22A</strain>
        <plasmid evidence="4">Plasmid pMaq22A_2p DNA</plasmid>
    </source>
</reference>
<dbReference type="Proteomes" id="UP000061432">
    <property type="component" value="Plasmid pMaq22A_2p"/>
</dbReference>
<protein>
    <recommendedName>
        <fullName evidence="2">Toprim domain-containing protein</fullName>
    </recommendedName>
</protein>
<gene>
    <name evidence="3" type="ORF">Maq22A_2p42570</name>
</gene>
<sequence length="167" mass="17698">MAVGRTWLAPGGRGKAALRDQRRTLGNQLGHGVRFPGTVPDLMVAGEGVETVLSVQRVLPAVPHVAVLSGAHLAALVLPRGLRHLYIARDDDLAGRQGAATLRQRAEAAGILMSNLDPREDDFNTDLCHLGPRDLALHLAPQARSERRGGLPPVRGGDGRLTSLLPG</sequence>
<evidence type="ECO:0000313" key="3">
    <source>
        <dbReference type="EMBL" id="BAQ50244.1"/>
    </source>
</evidence>
<proteinExistence type="predicted"/>
<evidence type="ECO:0000256" key="1">
    <source>
        <dbReference type="SAM" id="MobiDB-lite"/>
    </source>
</evidence>
<evidence type="ECO:0000313" key="4">
    <source>
        <dbReference type="Proteomes" id="UP000061432"/>
    </source>
</evidence>
<organism evidence="3 4">
    <name type="scientific">Methylobacterium aquaticum</name>
    <dbReference type="NCBI Taxonomy" id="270351"/>
    <lineage>
        <taxon>Bacteria</taxon>
        <taxon>Pseudomonadati</taxon>
        <taxon>Pseudomonadota</taxon>
        <taxon>Alphaproteobacteria</taxon>
        <taxon>Hyphomicrobiales</taxon>
        <taxon>Methylobacteriaceae</taxon>
        <taxon>Methylobacterium</taxon>
    </lineage>
</organism>
<dbReference type="KEGG" id="maqu:Maq22A_2p42570"/>
<dbReference type="CDD" id="cd01029">
    <property type="entry name" value="TOPRIM_primases"/>
    <property type="match status" value="1"/>
</dbReference>
<dbReference type="InterPro" id="IPR006171">
    <property type="entry name" value="TOPRIM_dom"/>
</dbReference>
<keyword evidence="3" id="KW-0614">Plasmid</keyword>
<dbReference type="AlphaFoldDB" id="A0A0C6FXG9"/>